<evidence type="ECO:0000313" key="2">
    <source>
        <dbReference type="EMBL" id="MCD2517904.1"/>
    </source>
</evidence>
<dbReference type="RefSeq" id="WP_231059194.1">
    <property type="nucleotide sequence ID" value="NZ_JAJNOC010000005.1"/>
</dbReference>
<accession>A0ABS8Q825</accession>
<organism evidence="2 3">
    <name type="scientific">Massilia phyllostachyos</name>
    <dbReference type="NCBI Taxonomy" id="2898585"/>
    <lineage>
        <taxon>Bacteria</taxon>
        <taxon>Pseudomonadati</taxon>
        <taxon>Pseudomonadota</taxon>
        <taxon>Betaproteobacteria</taxon>
        <taxon>Burkholderiales</taxon>
        <taxon>Oxalobacteraceae</taxon>
        <taxon>Telluria group</taxon>
        <taxon>Massilia</taxon>
    </lineage>
</organism>
<evidence type="ECO:0000313" key="3">
    <source>
        <dbReference type="Proteomes" id="UP001179361"/>
    </source>
</evidence>
<gene>
    <name evidence="2" type="ORF">LQ564_16445</name>
</gene>
<comment type="caution">
    <text evidence="2">The sequence shown here is derived from an EMBL/GenBank/DDBJ whole genome shotgun (WGS) entry which is preliminary data.</text>
</comment>
<evidence type="ECO:0000256" key="1">
    <source>
        <dbReference type="SAM" id="Phobius"/>
    </source>
</evidence>
<feature type="transmembrane region" description="Helical" evidence="1">
    <location>
        <begin position="81"/>
        <end position="102"/>
    </location>
</feature>
<keyword evidence="1" id="KW-0472">Membrane</keyword>
<sequence>MTTYRGYATMPTPLMWLLALLFGAPALYDLTVDGAGMPRQEFVHNLARLAVGLFSLYCALRVQQGRRDMLASRNTVIAGHLCWAFLGVMLLFKLGQYLGLAIL</sequence>
<dbReference type="EMBL" id="JAJNOC010000005">
    <property type="protein sequence ID" value="MCD2517904.1"/>
    <property type="molecule type" value="Genomic_DNA"/>
</dbReference>
<feature type="transmembrane region" description="Helical" evidence="1">
    <location>
        <begin position="42"/>
        <end position="60"/>
    </location>
</feature>
<proteinExistence type="predicted"/>
<protein>
    <submittedName>
        <fullName evidence="2">Uncharacterized protein</fullName>
    </submittedName>
</protein>
<keyword evidence="3" id="KW-1185">Reference proteome</keyword>
<dbReference type="Proteomes" id="UP001179361">
    <property type="component" value="Unassembled WGS sequence"/>
</dbReference>
<name>A0ABS8Q825_9BURK</name>
<keyword evidence="1" id="KW-0812">Transmembrane</keyword>
<keyword evidence="1" id="KW-1133">Transmembrane helix</keyword>
<reference evidence="2" key="1">
    <citation type="submission" date="2021-11" db="EMBL/GenBank/DDBJ databases">
        <title>The complete genome of Massilia sp sp. G4R7.</title>
        <authorList>
            <person name="Liu L."/>
            <person name="Yue J."/>
            <person name="Yuan J."/>
            <person name="Yang F."/>
            <person name="Li L."/>
        </authorList>
    </citation>
    <scope>NUCLEOTIDE SEQUENCE</scope>
    <source>
        <strain evidence="2">G4R7</strain>
    </source>
</reference>